<keyword evidence="2" id="KW-1185">Reference proteome</keyword>
<organism evidence="1 2">
    <name type="scientific">Marinomonas rhizomae</name>
    <dbReference type="NCBI Taxonomy" id="491948"/>
    <lineage>
        <taxon>Bacteria</taxon>
        <taxon>Pseudomonadati</taxon>
        <taxon>Pseudomonadota</taxon>
        <taxon>Gammaproteobacteria</taxon>
        <taxon>Oceanospirillales</taxon>
        <taxon>Oceanospirillaceae</taxon>
        <taxon>Marinomonas</taxon>
    </lineage>
</organism>
<dbReference type="Gene3D" id="1.20.120.330">
    <property type="entry name" value="Nucleotidyltransferases domain 2"/>
    <property type="match status" value="1"/>
</dbReference>
<dbReference type="EMBL" id="QNSE01000007">
    <property type="protein sequence ID" value="RBP83287.1"/>
    <property type="molecule type" value="Genomic_DNA"/>
</dbReference>
<sequence>MNYQEARWKQRFQNFSRSFMLLKTTVELEKLSVIERAGMIQFFEISFELAWKVLKDFQEEEGFSISSPRDAIKTAFQYQLIENGKDWLEALGDRNLTVHTYQEETAQLVGLKIKSTYYPILKDFHQSFTERLTK</sequence>
<dbReference type="NCBIfam" id="TIGR01987">
    <property type="entry name" value="HI0074"/>
    <property type="match status" value="1"/>
</dbReference>
<protein>
    <submittedName>
        <fullName evidence="1">Nucleotidyltransferase substrate binding protein (TIGR01987 family)</fullName>
    </submittedName>
</protein>
<proteinExistence type="predicted"/>
<dbReference type="Proteomes" id="UP000252792">
    <property type="component" value="Unassembled WGS sequence"/>
</dbReference>
<dbReference type="InterPro" id="IPR010235">
    <property type="entry name" value="HepT"/>
</dbReference>
<keyword evidence="1" id="KW-0808">Transferase</keyword>
<dbReference type="RefSeq" id="WP_113916832.1">
    <property type="nucleotide sequence ID" value="NZ_QNSE01000007.1"/>
</dbReference>
<dbReference type="AlphaFoldDB" id="A0A366J8S8"/>
<gene>
    <name evidence="1" type="ORF">DFP80_107266</name>
</gene>
<comment type="caution">
    <text evidence="1">The sequence shown here is derived from an EMBL/GenBank/DDBJ whole genome shotgun (WGS) entry which is preliminary data.</text>
</comment>
<dbReference type="OrthoDB" id="9810452at2"/>
<dbReference type="GO" id="GO:0016740">
    <property type="term" value="F:transferase activity"/>
    <property type="evidence" value="ECO:0007669"/>
    <property type="project" value="UniProtKB-KW"/>
</dbReference>
<reference evidence="1 2" key="1">
    <citation type="submission" date="2018-06" db="EMBL/GenBank/DDBJ databases">
        <title>Genomic Encyclopedia of Type Strains, Phase III (KMG-III): the genomes of soil and plant-associated and newly described type strains.</title>
        <authorList>
            <person name="Whitman W."/>
        </authorList>
    </citation>
    <scope>NUCLEOTIDE SEQUENCE [LARGE SCALE GENOMIC DNA]</scope>
    <source>
        <strain evidence="1 2">CECT 7377</strain>
    </source>
</reference>
<evidence type="ECO:0000313" key="1">
    <source>
        <dbReference type="EMBL" id="RBP83287.1"/>
    </source>
</evidence>
<evidence type="ECO:0000313" key="2">
    <source>
        <dbReference type="Proteomes" id="UP000252792"/>
    </source>
</evidence>
<dbReference type="SUPFAM" id="SSF81593">
    <property type="entry name" value="Nucleotidyltransferase substrate binding subunit/domain"/>
    <property type="match status" value="1"/>
</dbReference>
<dbReference type="Pfam" id="PF08780">
    <property type="entry name" value="NTase_sub_bind"/>
    <property type="match status" value="1"/>
</dbReference>
<name>A0A366J8S8_9GAMM</name>
<accession>A0A366J8S8</accession>